<evidence type="ECO:0000259" key="3">
    <source>
        <dbReference type="Pfam" id="PF00061"/>
    </source>
</evidence>
<evidence type="ECO:0000313" key="4">
    <source>
        <dbReference type="EMBL" id="OAF67918.1"/>
    </source>
</evidence>
<organism evidence="4 5">
    <name type="scientific">Intoshia linei</name>
    <dbReference type="NCBI Taxonomy" id="1819745"/>
    <lineage>
        <taxon>Eukaryota</taxon>
        <taxon>Metazoa</taxon>
        <taxon>Spiralia</taxon>
        <taxon>Lophotrochozoa</taxon>
        <taxon>Mesozoa</taxon>
        <taxon>Orthonectida</taxon>
        <taxon>Rhopaluridae</taxon>
        <taxon>Intoshia</taxon>
    </lineage>
</organism>
<dbReference type="Proteomes" id="UP000078046">
    <property type="component" value="Unassembled WGS sequence"/>
</dbReference>
<proteinExistence type="inferred from homology"/>
<dbReference type="GO" id="GO:0008289">
    <property type="term" value="F:lipid binding"/>
    <property type="evidence" value="ECO:0007669"/>
    <property type="project" value="UniProtKB-KW"/>
</dbReference>
<dbReference type="InterPro" id="IPR012674">
    <property type="entry name" value="Calycin"/>
</dbReference>
<name>A0A177B0X6_9BILA</name>
<comment type="similarity">
    <text evidence="1">Belongs to the calycin superfamily. Fatty-acid binding protein (FABP) family.</text>
</comment>
<gene>
    <name evidence="4" type="ORF">A3Q56_04347</name>
</gene>
<dbReference type="Gene3D" id="2.40.128.20">
    <property type="match status" value="1"/>
</dbReference>
<dbReference type="InterPro" id="IPR000566">
    <property type="entry name" value="Lipocln_cytosolic_FA-bd_dom"/>
</dbReference>
<reference evidence="4 5" key="1">
    <citation type="submission" date="2016-04" db="EMBL/GenBank/DDBJ databases">
        <title>The genome of Intoshia linei affirms orthonectids as highly simplified spiralians.</title>
        <authorList>
            <person name="Mikhailov K.V."/>
            <person name="Slusarev G.S."/>
            <person name="Nikitin M.A."/>
            <person name="Logacheva M.D."/>
            <person name="Penin A."/>
            <person name="Aleoshin V."/>
            <person name="Panchin Y.V."/>
        </authorList>
    </citation>
    <scope>NUCLEOTIDE SEQUENCE [LARGE SCALE GENOMIC DNA]</scope>
    <source>
        <strain evidence="4">Intl2013</strain>
        <tissue evidence="4">Whole animal</tissue>
    </source>
</reference>
<dbReference type="Pfam" id="PF00061">
    <property type="entry name" value="Lipocalin"/>
    <property type="match status" value="1"/>
</dbReference>
<dbReference type="SUPFAM" id="SSF50814">
    <property type="entry name" value="Lipocalins"/>
    <property type="match status" value="1"/>
</dbReference>
<feature type="domain" description="Lipocalin/cytosolic fatty-acid binding" evidence="3">
    <location>
        <begin position="8"/>
        <end position="133"/>
    </location>
</feature>
<dbReference type="CDD" id="cd00742">
    <property type="entry name" value="FABP"/>
    <property type="match status" value="1"/>
</dbReference>
<dbReference type="InterPro" id="IPR031259">
    <property type="entry name" value="ILBP"/>
</dbReference>
<dbReference type="PRINTS" id="PR00178">
    <property type="entry name" value="FATTYACIDBP"/>
</dbReference>
<dbReference type="AlphaFoldDB" id="A0A177B0X6"/>
<keyword evidence="5" id="KW-1185">Reference proteome</keyword>
<sequence length="135" mass="15751">MTNLIKLNGTWNLCESEFFEEYMKDLKIGFLFRKASSNLKPIQVIDLTESGGCIETKSTFKNMKIEFDYGVEFTEKLPDGTKFLTTITYQDGKLFQKQIGQVDSKITREYQNEDTMKMILESPNVTCTRIYKRKI</sequence>
<dbReference type="EMBL" id="LWCA01000547">
    <property type="protein sequence ID" value="OAF67918.1"/>
    <property type="molecule type" value="Genomic_DNA"/>
</dbReference>
<evidence type="ECO:0000313" key="5">
    <source>
        <dbReference type="Proteomes" id="UP000078046"/>
    </source>
</evidence>
<dbReference type="OrthoDB" id="412780at2759"/>
<protein>
    <recommendedName>
        <fullName evidence="3">Lipocalin/cytosolic fatty-acid binding domain-containing protein</fullName>
    </recommendedName>
</protein>
<evidence type="ECO:0000256" key="2">
    <source>
        <dbReference type="ARBA" id="ARBA00023121"/>
    </source>
</evidence>
<evidence type="ECO:0000256" key="1">
    <source>
        <dbReference type="ARBA" id="ARBA00008390"/>
    </source>
</evidence>
<comment type="caution">
    <text evidence="4">The sequence shown here is derived from an EMBL/GenBank/DDBJ whole genome shotgun (WGS) entry which is preliminary data.</text>
</comment>
<accession>A0A177B0X6</accession>
<dbReference type="InterPro" id="IPR000463">
    <property type="entry name" value="Fatty_acid-bd"/>
</dbReference>
<keyword evidence="2" id="KW-0446">Lipid-binding</keyword>
<dbReference type="PANTHER" id="PTHR11955">
    <property type="entry name" value="FATTY ACID BINDING PROTEIN"/>
    <property type="match status" value="1"/>
</dbReference>